<evidence type="ECO:0008006" key="4">
    <source>
        <dbReference type="Google" id="ProtNLM"/>
    </source>
</evidence>
<dbReference type="OrthoDB" id="5734946at2"/>
<reference evidence="3" key="1">
    <citation type="submission" date="2016-10" db="EMBL/GenBank/DDBJ databases">
        <authorList>
            <person name="Varghese N."/>
            <person name="Submissions S."/>
        </authorList>
    </citation>
    <scope>NUCLEOTIDE SEQUENCE [LARGE SCALE GENOMIC DNA]</scope>
    <source>
        <strain evidence="3">DSM 17875</strain>
    </source>
</reference>
<keyword evidence="3" id="KW-1185">Reference proteome</keyword>
<keyword evidence="1" id="KW-1133">Transmembrane helix</keyword>
<proteinExistence type="predicted"/>
<name>A0A1H2EPK2_9PSED</name>
<evidence type="ECO:0000313" key="3">
    <source>
        <dbReference type="Proteomes" id="UP000243232"/>
    </source>
</evidence>
<keyword evidence="1" id="KW-0812">Transmembrane</keyword>
<dbReference type="AlphaFoldDB" id="A0A1H2EPK2"/>
<dbReference type="InterPro" id="IPR032314">
    <property type="entry name" value="DUF4845"/>
</dbReference>
<dbReference type="Proteomes" id="UP000243232">
    <property type="component" value="Chromosome I"/>
</dbReference>
<dbReference type="Pfam" id="PF16137">
    <property type="entry name" value="DUF4845"/>
    <property type="match status" value="1"/>
</dbReference>
<protein>
    <recommendedName>
        <fullName evidence="4">DUF4845 domain-containing protein</fullName>
    </recommendedName>
</protein>
<dbReference type="RefSeq" id="WP_090193350.1">
    <property type="nucleotide sequence ID" value="NZ_LT629785.1"/>
</dbReference>
<dbReference type="STRING" id="364197.SAMN05216296_0971"/>
<evidence type="ECO:0000256" key="1">
    <source>
        <dbReference type="SAM" id="Phobius"/>
    </source>
</evidence>
<sequence length="125" mass="14238">MSFAKSQKGASVLGIMVVLALVAFFLSAGLKMMPHYLDNNALSGIIKKIESDKAADVRTIADFYTYVKKGMTINAIRDLDLEKALEVKIENNEFRAHLKYEKREPLIQNLDLVARFDKEFRVRMP</sequence>
<organism evidence="2 3">
    <name type="scientific">Pseudomonas pohangensis</name>
    <dbReference type="NCBI Taxonomy" id="364197"/>
    <lineage>
        <taxon>Bacteria</taxon>
        <taxon>Pseudomonadati</taxon>
        <taxon>Pseudomonadota</taxon>
        <taxon>Gammaproteobacteria</taxon>
        <taxon>Pseudomonadales</taxon>
        <taxon>Pseudomonadaceae</taxon>
        <taxon>Pseudomonas</taxon>
    </lineage>
</organism>
<evidence type="ECO:0000313" key="2">
    <source>
        <dbReference type="EMBL" id="SDT97057.1"/>
    </source>
</evidence>
<dbReference type="EMBL" id="LT629785">
    <property type="protein sequence ID" value="SDT97057.1"/>
    <property type="molecule type" value="Genomic_DNA"/>
</dbReference>
<keyword evidence="1" id="KW-0472">Membrane</keyword>
<gene>
    <name evidence="2" type="ORF">SAMN05216296_0971</name>
</gene>
<feature type="transmembrane region" description="Helical" evidence="1">
    <location>
        <begin position="12"/>
        <end position="30"/>
    </location>
</feature>
<accession>A0A1H2EPK2</accession>